<dbReference type="EMBL" id="QJKJ01003548">
    <property type="protein sequence ID" value="RDX97925.1"/>
    <property type="molecule type" value="Genomic_DNA"/>
</dbReference>
<accession>A0A371H559</accession>
<dbReference type="AlphaFoldDB" id="A0A371H559"/>
<evidence type="ECO:0000313" key="1">
    <source>
        <dbReference type="EMBL" id="RDX97925.1"/>
    </source>
</evidence>
<dbReference type="Proteomes" id="UP000257109">
    <property type="component" value="Unassembled WGS sequence"/>
</dbReference>
<dbReference type="OrthoDB" id="985788at2759"/>
<organism evidence="1 2">
    <name type="scientific">Mucuna pruriens</name>
    <name type="common">Velvet bean</name>
    <name type="synonym">Dolichos pruriens</name>
    <dbReference type="NCBI Taxonomy" id="157652"/>
    <lineage>
        <taxon>Eukaryota</taxon>
        <taxon>Viridiplantae</taxon>
        <taxon>Streptophyta</taxon>
        <taxon>Embryophyta</taxon>
        <taxon>Tracheophyta</taxon>
        <taxon>Spermatophyta</taxon>
        <taxon>Magnoliopsida</taxon>
        <taxon>eudicotyledons</taxon>
        <taxon>Gunneridae</taxon>
        <taxon>Pentapetalae</taxon>
        <taxon>rosids</taxon>
        <taxon>fabids</taxon>
        <taxon>Fabales</taxon>
        <taxon>Fabaceae</taxon>
        <taxon>Papilionoideae</taxon>
        <taxon>50 kb inversion clade</taxon>
        <taxon>NPAAA clade</taxon>
        <taxon>indigoferoid/millettioid clade</taxon>
        <taxon>Phaseoleae</taxon>
        <taxon>Mucuna</taxon>
    </lineage>
</organism>
<feature type="non-terminal residue" evidence="1">
    <location>
        <position position="1"/>
    </location>
</feature>
<keyword evidence="2" id="KW-1185">Reference proteome</keyword>
<proteinExistence type="predicted"/>
<reference evidence="1" key="1">
    <citation type="submission" date="2018-05" db="EMBL/GenBank/DDBJ databases">
        <title>Draft genome of Mucuna pruriens seed.</title>
        <authorList>
            <person name="Nnadi N.E."/>
            <person name="Vos R."/>
            <person name="Hasami M.H."/>
            <person name="Devisetty U.K."/>
            <person name="Aguiy J.C."/>
        </authorList>
    </citation>
    <scope>NUCLEOTIDE SEQUENCE [LARGE SCALE GENOMIC DNA]</scope>
    <source>
        <strain evidence="1">JCA_2017</strain>
    </source>
</reference>
<evidence type="ECO:0000313" key="2">
    <source>
        <dbReference type="Proteomes" id="UP000257109"/>
    </source>
</evidence>
<comment type="caution">
    <text evidence="1">The sequence shown here is derived from an EMBL/GenBank/DDBJ whole genome shotgun (WGS) entry which is preliminary data.</text>
</comment>
<name>A0A371H559_MUCPR</name>
<protein>
    <submittedName>
        <fullName evidence="1">Uncharacterized protein</fullName>
    </submittedName>
</protein>
<sequence>MDVTFHEIQSFFINHPLYGESYLEVEPVIELLPFPTQDIIDLRSHETRFGLRENPIVWLEASIPENPIEDVTDDMPIALRKGKRSYVKFKVKRVVGCKWIYTVKSNHREVHILEIGGEIDLLIPH</sequence>
<gene>
    <name evidence="1" type="ORF">CR513_19246</name>
</gene>